<dbReference type="PANTHER" id="PTHR46696:SF4">
    <property type="entry name" value="BIOTIN BIOSYNTHESIS CYTOCHROME P450"/>
    <property type="match status" value="1"/>
</dbReference>
<dbReference type="PRINTS" id="PR00359">
    <property type="entry name" value="BP450"/>
</dbReference>
<dbReference type="EMBL" id="JBHDIY010000002">
    <property type="protein sequence ID" value="MFL4468792.1"/>
    <property type="molecule type" value="Genomic_DNA"/>
</dbReference>
<proteinExistence type="inferred from homology"/>
<name>A0ABW8UT20_9RHOB</name>
<dbReference type="CDD" id="cd11033">
    <property type="entry name" value="CYP142-like"/>
    <property type="match status" value="1"/>
</dbReference>
<keyword evidence="3" id="KW-1185">Reference proteome</keyword>
<gene>
    <name evidence="2" type="ORF">ACERZ8_02470</name>
</gene>
<dbReference type="Gene3D" id="1.10.630.10">
    <property type="entry name" value="Cytochrome P450"/>
    <property type="match status" value="1"/>
</dbReference>
<evidence type="ECO:0000313" key="3">
    <source>
        <dbReference type="Proteomes" id="UP001627408"/>
    </source>
</evidence>
<dbReference type="PANTHER" id="PTHR46696">
    <property type="entry name" value="P450, PUTATIVE (EUROFUNG)-RELATED"/>
    <property type="match status" value="1"/>
</dbReference>
<comment type="caution">
    <text evidence="2">The sequence shown here is derived from an EMBL/GenBank/DDBJ whole genome shotgun (WGS) entry which is preliminary data.</text>
</comment>
<protein>
    <submittedName>
        <fullName evidence="2">Cytochrome P450</fullName>
    </submittedName>
</protein>
<dbReference type="RefSeq" id="WP_407590536.1">
    <property type="nucleotide sequence ID" value="NZ_JBHDIY010000002.1"/>
</dbReference>
<dbReference type="InterPro" id="IPR001128">
    <property type="entry name" value="Cyt_P450"/>
</dbReference>
<accession>A0ABW8UT20</accession>
<sequence length="406" mass="45174">MKNLADHDSFVDGVPHATFAQMRRDVPVHWTPDHGGDRGFWSLTRYADIMAAQKDPGTFSSAQGIRIEDQSREEYLARRTFQETDPPEHTATRRIVNPAFAKPVMAGFEQLIRDLARDIVDEALAHAEFDGVEHIAKRLPMLMLGRILGVPDADLDWLVERGDALIGNTDPDFTTTVIDKVNTDAYAMMPFRSPAGVELYDYAQQILDGSRAVDDAGILARVLQAEGGAIHGQDFKNFFCLLVAAGNDTTRYSIAMALWLLTQQKDLLGQLQSGAVWDTCADEFIRVASPTLHFRRTATRDVEMHGQTIREGDKVLMWFVSGSRDETVFDDPNTAHLDRSPNRHVAFGQGGPHVCLGMWLAKLELKVVLQELASRISGLEATSAPTWTRSNFICGVKSLTLRPKLK</sequence>
<comment type="similarity">
    <text evidence="1">Belongs to the cytochrome P450 family.</text>
</comment>
<dbReference type="SUPFAM" id="SSF48264">
    <property type="entry name" value="Cytochrome P450"/>
    <property type="match status" value="1"/>
</dbReference>
<dbReference type="Pfam" id="PF00067">
    <property type="entry name" value="p450"/>
    <property type="match status" value="1"/>
</dbReference>
<evidence type="ECO:0000256" key="1">
    <source>
        <dbReference type="ARBA" id="ARBA00010617"/>
    </source>
</evidence>
<dbReference type="Proteomes" id="UP001627408">
    <property type="component" value="Unassembled WGS sequence"/>
</dbReference>
<dbReference type="InterPro" id="IPR002397">
    <property type="entry name" value="Cyt_P450_B"/>
</dbReference>
<dbReference type="InterPro" id="IPR036396">
    <property type="entry name" value="Cyt_P450_sf"/>
</dbReference>
<reference evidence="2 3" key="1">
    <citation type="submission" date="2024-08" db="EMBL/GenBank/DDBJ databases">
        <title>Tateyamaria sp. nov., isolated from marine algae.</title>
        <authorList>
            <person name="Choi B.J."/>
            <person name="Kim J.M."/>
            <person name="Lee J.K."/>
            <person name="Choi D.G."/>
            <person name="Bayburt H."/>
            <person name="Baek J.H."/>
            <person name="Han D.M."/>
            <person name="Jeon C.O."/>
        </authorList>
    </citation>
    <scope>NUCLEOTIDE SEQUENCE [LARGE SCALE GENOMIC DNA]</scope>
    <source>
        <strain evidence="2 3">KMU-156</strain>
    </source>
</reference>
<evidence type="ECO:0000313" key="2">
    <source>
        <dbReference type="EMBL" id="MFL4468792.1"/>
    </source>
</evidence>
<organism evidence="2 3">
    <name type="scientific">Tateyamaria armeniaca</name>
    <dbReference type="NCBI Taxonomy" id="2518930"/>
    <lineage>
        <taxon>Bacteria</taxon>
        <taxon>Pseudomonadati</taxon>
        <taxon>Pseudomonadota</taxon>
        <taxon>Alphaproteobacteria</taxon>
        <taxon>Rhodobacterales</taxon>
        <taxon>Roseobacteraceae</taxon>
        <taxon>Tateyamaria</taxon>
    </lineage>
</organism>